<accession>A0A0M2QNR3</accession>
<sequence>MTGNLVVRRLVPSPVKDGTSKIRIYQDNVEIANYRIADVYKTSRRFVESAGTGGAVVFEVSDRVEFDYPITLPAGVRTSNLRATFDGDRYTTNGSSTLQINTKPATSSAAIDLLLLSE</sequence>
<protein>
    <submittedName>
        <fullName evidence="1">Uncharacterized protein</fullName>
    </submittedName>
</protein>
<dbReference type="EMBL" id="PDDY01000001">
    <property type="protein sequence ID" value="PEH42373.1"/>
    <property type="molecule type" value="Genomic_DNA"/>
</dbReference>
<dbReference type="Proteomes" id="UP000220629">
    <property type="component" value="Unassembled WGS sequence"/>
</dbReference>
<name>A0A0M2QNR3_BURGA</name>
<comment type="caution">
    <text evidence="1">The sequence shown here is derived from an EMBL/GenBank/DDBJ whole genome shotgun (WGS) entry which is preliminary data.</text>
</comment>
<gene>
    <name evidence="1" type="ORF">CRM94_09550</name>
</gene>
<evidence type="ECO:0000313" key="2">
    <source>
        <dbReference type="Proteomes" id="UP000220629"/>
    </source>
</evidence>
<dbReference type="AlphaFoldDB" id="A0A0M2QNR3"/>
<reference evidence="2" key="1">
    <citation type="submission" date="2017-09" db="EMBL/GenBank/DDBJ databases">
        <title>FDA dAtabase for Regulatory Grade micrObial Sequences (FDA-ARGOS): Supporting development and validation of Infectious Disease Dx tests.</title>
        <authorList>
            <person name="Minogue T."/>
            <person name="Wolcott M."/>
            <person name="Wasieloski L."/>
            <person name="Aguilar W."/>
            <person name="Moore D."/>
            <person name="Tallon L."/>
            <person name="Sadzewicz L."/>
            <person name="Ott S."/>
            <person name="Zhao X."/>
            <person name="Nagaraj S."/>
            <person name="Vavikolanu K."/>
            <person name="Aluvathingal J."/>
            <person name="Nadendla S."/>
            <person name="Sichtig H."/>
        </authorList>
    </citation>
    <scope>NUCLEOTIDE SEQUENCE [LARGE SCALE GENOMIC DNA]</scope>
    <source>
        <strain evidence="2">FDAARGOS_390</strain>
    </source>
</reference>
<organism evidence="1 2">
    <name type="scientific">Burkholderia gladioli</name>
    <name type="common">Pseudomonas marginata</name>
    <name type="synonym">Phytomonas marginata</name>
    <dbReference type="NCBI Taxonomy" id="28095"/>
    <lineage>
        <taxon>Bacteria</taxon>
        <taxon>Pseudomonadati</taxon>
        <taxon>Pseudomonadota</taxon>
        <taxon>Betaproteobacteria</taxon>
        <taxon>Burkholderiales</taxon>
        <taxon>Burkholderiaceae</taxon>
        <taxon>Burkholderia</taxon>
    </lineage>
</organism>
<proteinExistence type="predicted"/>
<evidence type="ECO:0000313" key="1">
    <source>
        <dbReference type="EMBL" id="PEH42373.1"/>
    </source>
</evidence>